<reference evidence="2" key="1">
    <citation type="submission" date="2021-02" db="EMBL/GenBank/DDBJ databases">
        <authorList>
            <person name="Nowell W R."/>
        </authorList>
    </citation>
    <scope>NUCLEOTIDE SEQUENCE</scope>
</reference>
<dbReference type="CDD" id="cd05819">
    <property type="entry name" value="NHL"/>
    <property type="match status" value="1"/>
</dbReference>
<dbReference type="PANTHER" id="PTHR46388:SF2">
    <property type="entry name" value="NHL REPEAT-CONTAINING PROTEIN 2"/>
    <property type="match status" value="1"/>
</dbReference>
<dbReference type="Gene3D" id="2.120.10.30">
    <property type="entry name" value="TolB, C-terminal domain"/>
    <property type="match status" value="1"/>
</dbReference>
<organism evidence="2 4">
    <name type="scientific">Rotaria sordida</name>
    <dbReference type="NCBI Taxonomy" id="392033"/>
    <lineage>
        <taxon>Eukaryota</taxon>
        <taxon>Metazoa</taxon>
        <taxon>Spiralia</taxon>
        <taxon>Gnathifera</taxon>
        <taxon>Rotifera</taxon>
        <taxon>Eurotatoria</taxon>
        <taxon>Bdelloidea</taxon>
        <taxon>Philodinida</taxon>
        <taxon>Philodinidae</taxon>
        <taxon>Rotaria</taxon>
    </lineage>
</organism>
<sequence length="295" mass="32239">MIDQTHIQVKTASALPIESHVIKVKKYPLNRNRRPSNVIHVTARAPSSNVVDSCSFRWNSLGIVVLGNETAGSESNQLKNPFGIYIDNDDILYVADFGNNRIQRMILSTGAITTIAGNGTAGNRTGTPGNATNQFYGIKNLWLDSSYQYLYVVESLNNHVMRFSTNSINGTAGTIVAGGNNSGNNTDELNNLQGIYYDTSSNSMYIANYGGHTIIKWIPCASNGSFVVGTSDSKNFRIQRFCAKNGYQGTTIAGGNGADNSSIYLAQPRSLHFDSQMNLYVSNTTNHRIIKFVKL</sequence>
<evidence type="ECO:0000313" key="4">
    <source>
        <dbReference type="Proteomes" id="UP000663854"/>
    </source>
</evidence>
<dbReference type="Proteomes" id="UP000663870">
    <property type="component" value="Unassembled WGS sequence"/>
</dbReference>
<protein>
    <recommendedName>
        <fullName evidence="6">NHL repeat containing protein</fullName>
    </recommendedName>
</protein>
<dbReference type="InterPro" id="IPR011042">
    <property type="entry name" value="6-blade_b-propeller_TolB-like"/>
</dbReference>
<dbReference type="PANTHER" id="PTHR46388">
    <property type="entry name" value="NHL REPEAT-CONTAINING PROTEIN 2"/>
    <property type="match status" value="1"/>
</dbReference>
<accession>A0A814HS39</accession>
<evidence type="ECO:0008006" key="6">
    <source>
        <dbReference type="Google" id="ProtNLM"/>
    </source>
</evidence>
<dbReference type="AlphaFoldDB" id="A0A814HS39"/>
<dbReference type="EMBL" id="CAJNOH010000360">
    <property type="protein sequence ID" value="CAF1013866.1"/>
    <property type="molecule type" value="Genomic_DNA"/>
</dbReference>
<proteinExistence type="predicted"/>
<evidence type="ECO:0000313" key="2">
    <source>
        <dbReference type="EMBL" id="CAF1013866.1"/>
    </source>
</evidence>
<keyword evidence="1" id="KW-0677">Repeat</keyword>
<comment type="caution">
    <text evidence="2">The sequence shown here is derived from an EMBL/GenBank/DDBJ whole genome shotgun (WGS) entry which is preliminary data.</text>
</comment>
<dbReference type="SUPFAM" id="SSF63829">
    <property type="entry name" value="Calcium-dependent phosphotriesterase"/>
    <property type="match status" value="1"/>
</dbReference>
<keyword evidence="5" id="KW-1185">Reference proteome</keyword>
<evidence type="ECO:0000313" key="5">
    <source>
        <dbReference type="Proteomes" id="UP000663870"/>
    </source>
</evidence>
<dbReference type="InterPro" id="IPR001258">
    <property type="entry name" value="NHL_repeat"/>
</dbReference>
<dbReference type="Proteomes" id="UP000663854">
    <property type="component" value="Unassembled WGS sequence"/>
</dbReference>
<dbReference type="Gene3D" id="2.40.10.500">
    <property type="match status" value="1"/>
</dbReference>
<evidence type="ECO:0000256" key="1">
    <source>
        <dbReference type="ARBA" id="ARBA00022737"/>
    </source>
</evidence>
<dbReference type="EMBL" id="CAJNOL010000561">
    <property type="protein sequence ID" value="CAF1116707.1"/>
    <property type="molecule type" value="Genomic_DNA"/>
</dbReference>
<dbReference type="Pfam" id="PF01436">
    <property type="entry name" value="NHL"/>
    <property type="match status" value="1"/>
</dbReference>
<name>A0A814HS39_9BILA</name>
<evidence type="ECO:0000313" key="3">
    <source>
        <dbReference type="EMBL" id="CAF1116707.1"/>
    </source>
</evidence>
<gene>
    <name evidence="3" type="ORF">JXQ802_LOCUS19986</name>
    <name evidence="2" type="ORF">PYM288_LOCUS15252</name>
</gene>